<name>A0ABR0NBT3_GOSAR</name>
<evidence type="ECO:0000259" key="1">
    <source>
        <dbReference type="Pfam" id="PF21647"/>
    </source>
</evidence>
<evidence type="ECO:0000313" key="3">
    <source>
        <dbReference type="Proteomes" id="UP001358586"/>
    </source>
</evidence>
<dbReference type="PANTHER" id="PTHR31928:SF2">
    <property type="entry name" value="EXPRESSED PROTEIN"/>
    <property type="match status" value="1"/>
</dbReference>
<dbReference type="Proteomes" id="UP001358586">
    <property type="component" value="Chromosome 10"/>
</dbReference>
<evidence type="ECO:0000313" key="2">
    <source>
        <dbReference type="EMBL" id="KAK5792462.1"/>
    </source>
</evidence>
<keyword evidence="3" id="KW-1185">Reference proteome</keyword>
<comment type="caution">
    <text evidence="2">The sequence shown here is derived from an EMBL/GenBank/DDBJ whole genome shotgun (WGS) entry which is preliminary data.</text>
</comment>
<dbReference type="InterPro" id="IPR010341">
    <property type="entry name" value="DUF936_pln"/>
</dbReference>
<dbReference type="Pfam" id="PF21647">
    <property type="entry name" value="DUF6857"/>
    <property type="match status" value="1"/>
</dbReference>
<dbReference type="PANTHER" id="PTHR31928">
    <property type="entry name" value="EXPRESSED PROTEIN"/>
    <property type="match status" value="1"/>
</dbReference>
<gene>
    <name evidence="2" type="ORF">PVK06_033576</name>
</gene>
<feature type="domain" description="DUF6857" evidence="1">
    <location>
        <begin position="9"/>
        <end position="130"/>
    </location>
</feature>
<proteinExistence type="predicted"/>
<reference evidence="2 3" key="1">
    <citation type="submission" date="2023-03" db="EMBL/GenBank/DDBJ databases">
        <title>WGS of Gossypium arboreum.</title>
        <authorList>
            <person name="Yu D."/>
        </authorList>
    </citation>
    <scope>NUCLEOTIDE SEQUENCE [LARGE SCALE GENOMIC DNA]</scope>
    <source>
        <tissue evidence="2">Leaf</tissue>
    </source>
</reference>
<organism evidence="2 3">
    <name type="scientific">Gossypium arboreum</name>
    <name type="common">Tree cotton</name>
    <name type="synonym">Gossypium nanking</name>
    <dbReference type="NCBI Taxonomy" id="29729"/>
    <lineage>
        <taxon>Eukaryota</taxon>
        <taxon>Viridiplantae</taxon>
        <taxon>Streptophyta</taxon>
        <taxon>Embryophyta</taxon>
        <taxon>Tracheophyta</taxon>
        <taxon>Spermatophyta</taxon>
        <taxon>Magnoliopsida</taxon>
        <taxon>eudicotyledons</taxon>
        <taxon>Gunneridae</taxon>
        <taxon>Pentapetalae</taxon>
        <taxon>rosids</taxon>
        <taxon>malvids</taxon>
        <taxon>Malvales</taxon>
        <taxon>Malvaceae</taxon>
        <taxon>Malvoideae</taxon>
        <taxon>Gossypium</taxon>
    </lineage>
</organism>
<protein>
    <recommendedName>
        <fullName evidence="1">DUF6857 domain-containing protein</fullName>
    </recommendedName>
</protein>
<dbReference type="InterPro" id="IPR049172">
    <property type="entry name" value="DUF6857_pln"/>
</dbReference>
<accession>A0ABR0NBT3</accession>
<dbReference type="EMBL" id="JARKNE010000010">
    <property type="protein sequence ID" value="KAK5792462.1"/>
    <property type="molecule type" value="Genomic_DNA"/>
</dbReference>
<sequence>MSTRSSVQLSGAEKLEWAKGDGAKERKELRETLLHETRTWFLKFLEVALDVGFRIGSQEKKGKTGTARLTEQDNHIAVTLSQLKFANEWLGKVKNNLSSDNNGMMETVERLNQKVYACLLSHVDSAASALENRP</sequence>